<accession>A0A1L7WIK1</accession>
<dbReference type="AlphaFoldDB" id="A0A1L7WIK1"/>
<dbReference type="Proteomes" id="UP000184330">
    <property type="component" value="Unassembled WGS sequence"/>
</dbReference>
<dbReference type="EMBL" id="FJOG01000003">
    <property type="protein sequence ID" value="CZR52568.1"/>
    <property type="molecule type" value="Genomic_DNA"/>
</dbReference>
<dbReference type="PANTHER" id="PTHR35910:SF6">
    <property type="entry name" value="2EXR DOMAIN-CONTAINING PROTEIN"/>
    <property type="match status" value="1"/>
</dbReference>
<reference evidence="2 3" key="1">
    <citation type="submission" date="2016-03" db="EMBL/GenBank/DDBJ databases">
        <authorList>
            <person name="Ploux O."/>
        </authorList>
    </citation>
    <scope>NUCLEOTIDE SEQUENCE [LARGE SCALE GENOMIC DNA]</scope>
    <source>
        <strain evidence="2 3">UAMH 11012</strain>
    </source>
</reference>
<sequence>MEVQIKVSVADDAFLQTLNPNTTKAGGIQFSSSTGTTTTLSNTPDVSRNKDLLGKEIYTAAITNTLEDSSIAQSVAFHQRHDFPRFQELAGEIQNQIFGYLMPGPRTVAITTNVGRDQTTGIFRTVMRIQFGVHPIATALLHVSHRSRALALEKYSLCFEGYGGSPVYFSLANDTLYFAERDGMLPFSGAKWLFNTHWPEDYWRIPRPAMLEFITNWQQQIQHVAIDGTVGHVIAECSEHLAKMPNLKTITITIDLWVYRRYVRRRGLARLPRSIAEIEDFILEEWREKRVTALKDGASKAVKCSREGEESTLSSFVSLVSRWSPFSGPGKEFGKSQGAKNIVKEQVLAEAIRNIQPPKVFFEVKGYCGT</sequence>
<organism evidence="2 3">
    <name type="scientific">Phialocephala subalpina</name>
    <dbReference type="NCBI Taxonomy" id="576137"/>
    <lineage>
        <taxon>Eukaryota</taxon>
        <taxon>Fungi</taxon>
        <taxon>Dikarya</taxon>
        <taxon>Ascomycota</taxon>
        <taxon>Pezizomycotina</taxon>
        <taxon>Leotiomycetes</taxon>
        <taxon>Helotiales</taxon>
        <taxon>Mollisiaceae</taxon>
        <taxon>Phialocephala</taxon>
        <taxon>Phialocephala fortinii species complex</taxon>
    </lineage>
</organism>
<dbReference type="OrthoDB" id="3513872at2759"/>
<proteinExistence type="predicted"/>
<dbReference type="InterPro" id="IPR045518">
    <property type="entry name" value="2EXR"/>
</dbReference>
<dbReference type="Pfam" id="PF20150">
    <property type="entry name" value="2EXR"/>
    <property type="match status" value="1"/>
</dbReference>
<evidence type="ECO:0000313" key="3">
    <source>
        <dbReference type="Proteomes" id="UP000184330"/>
    </source>
</evidence>
<name>A0A1L7WIK1_9HELO</name>
<feature type="domain" description="2EXR" evidence="1">
    <location>
        <begin position="83"/>
        <end position="176"/>
    </location>
</feature>
<dbReference type="PANTHER" id="PTHR35910">
    <property type="entry name" value="2EXR DOMAIN-CONTAINING PROTEIN"/>
    <property type="match status" value="1"/>
</dbReference>
<evidence type="ECO:0000313" key="2">
    <source>
        <dbReference type="EMBL" id="CZR52568.1"/>
    </source>
</evidence>
<protein>
    <recommendedName>
        <fullName evidence="1">2EXR domain-containing protein</fullName>
    </recommendedName>
</protein>
<evidence type="ECO:0000259" key="1">
    <source>
        <dbReference type="Pfam" id="PF20150"/>
    </source>
</evidence>
<gene>
    <name evidence="2" type="ORF">PAC_02445</name>
</gene>
<keyword evidence="3" id="KW-1185">Reference proteome</keyword>